<dbReference type="EMBL" id="HBUF01082682">
    <property type="protein sequence ID" value="CAG6633433.1"/>
    <property type="molecule type" value="Transcribed_RNA"/>
</dbReference>
<proteinExistence type="predicted"/>
<evidence type="ECO:0000313" key="1">
    <source>
        <dbReference type="EMBL" id="CAG6633433.1"/>
    </source>
</evidence>
<sequence length="116" mass="12879">MSESCGVYLVKPVMLGIKRRLLLLPRTRSELSSSRKLERIVWETLPWMTFPLHLAAVRPPLKSPHPMVTARSKSMNAVGVTSSPVNALMISIGSAPQGLRFGLRSTTILWAQRRGT</sequence>
<accession>A0A8D8VRW4</accession>
<reference evidence="1" key="1">
    <citation type="submission" date="2021-05" db="EMBL/GenBank/DDBJ databases">
        <authorList>
            <person name="Alioto T."/>
            <person name="Alioto T."/>
            <person name="Gomez Garrido J."/>
        </authorList>
    </citation>
    <scope>NUCLEOTIDE SEQUENCE</scope>
</reference>
<dbReference type="EMBL" id="HBUF01082681">
    <property type="protein sequence ID" value="CAG6633431.1"/>
    <property type="molecule type" value="Transcribed_RNA"/>
</dbReference>
<name>A0A8D8VRW4_9HEMI</name>
<organism evidence="1">
    <name type="scientific">Cacopsylla melanoneura</name>
    <dbReference type="NCBI Taxonomy" id="428564"/>
    <lineage>
        <taxon>Eukaryota</taxon>
        <taxon>Metazoa</taxon>
        <taxon>Ecdysozoa</taxon>
        <taxon>Arthropoda</taxon>
        <taxon>Hexapoda</taxon>
        <taxon>Insecta</taxon>
        <taxon>Pterygota</taxon>
        <taxon>Neoptera</taxon>
        <taxon>Paraneoptera</taxon>
        <taxon>Hemiptera</taxon>
        <taxon>Sternorrhyncha</taxon>
        <taxon>Psylloidea</taxon>
        <taxon>Psyllidae</taxon>
        <taxon>Psyllinae</taxon>
        <taxon>Cacopsylla</taxon>
    </lineage>
</organism>
<dbReference type="AlphaFoldDB" id="A0A8D8VRW4"/>
<protein>
    <submittedName>
        <fullName evidence="1">Uncharacterized protein</fullName>
    </submittedName>
</protein>